<sequence>KGDKTENRVLVFSPCRLFLLTAKVPTRIDYHFHYLEIQAIESKRNNQLSLTVGDKIWSFLTNEDPGSSEVDAMVQALATAIRNIFPTVPLTHIIRKVEVVPAKRIAHLRESEFTRASEVRGLGPCDGFSTQYACMCDYHTMPYREEVAWDVDTIYLSHDTRELCLRDFDHLDPKDLVPIISALEYNTWFTKLRASHIKLTHEALDRILHIMKKNLTIEELYLDNLAVKWEFAHKLSLSLIANNNTPLHTLDLSNNMIEDKGASSLCGIVAKLCQGASHLSTPLSKVSKGLIHLNVSHCSLTSKGVNQLAHALSLNKLMPNTLTYLNLSGNNLKEDVNNLCNFLAQPNQITHLDISGTDCTLETIFGALLRGCATNLVHLNVSKNAFSTKKAKEVPPSFKQFFTSTLSLKYLNMSYCKLPLEALKNLLLGLACNESTTDIALDMSCNNLGSQGAHVLESCIHGVRSIGSLDISENNMDMDLAAVVVAVSKNKSIKHLHMGRNMANMKAKHISAIMDALVTMIQEEDCVLQTLAIPDSRLKSDLYNLINALGSNQCLQTIDFSGNLMGDAGARLLAKALQINSKIRSITYDRNNITLQGYADLAYALESNYTVRYMPLPLYDVLPCMKVNAEKTDTLMRKIQDILHRNVSPKKYSNGQAFRLQQGFLLSSTQQMVDRLVLQTQETIRTVAQESMDKNNDINHATNLIQDADNSKQLLPRLHEVVQRWEEAGNPIDVKLKQLSEELHTVITNYLQDGLECMVKCAGEQCPTVLASERVQTEIRNTCREKNFLDPSFTHNAVLELAGTHIMNKINELNLAVAAHVSDRITDEVIESLSKCHKSLLGDMSKKRSSTPDVLRTMSRISSDSSRNDPSESLAMSDASQQSDPSPMATPHLSTKRKSLHGRKLRPKSVVDNIEGMSADDIPDLLPSLPTSAEESLDSVCELPPPAQPLQHLVKGRPRRAKTRAPSRPTLRPPTPLLEDTVDTFFNVTPTTPLISPTSEDSVSSSLFLGESGGDATGDHSHKDTPRSVSSDNLSPSLLPRLAHSPIARRFASVDSGKDDGSGEESDASRSRRSRQDGECECTGRVRSLADSLRSPSNGFPTPKSPVFRQINDTGVSCKGRSPPPPLAPKPRPWSMAGSDRKSGDFCGLLSDGSSPNTSAANTPDSGDALEDGVDTASIGSASSDKRSVRDMAASLNKHSDKKPESSSQPLH</sequence>
<comment type="similarity">
    <text evidence="3">Belongs to the CARMIL family.</text>
</comment>
<evidence type="ECO:0000256" key="9">
    <source>
        <dbReference type="SAM" id="MobiDB-lite"/>
    </source>
</evidence>
<dbReference type="Pfam" id="PF00560">
    <property type="entry name" value="LRR_1"/>
    <property type="match status" value="1"/>
</dbReference>
<evidence type="ECO:0000259" key="10">
    <source>
        <dbReference type="Pfam" id="PF16000"/>
    </source>
</evidence>
<dbReference type="GO" id="GO:0005886">
    <property type="term" value="C:plasma membrane"/>
    <property type="evidence" value="ECO:0007669"/>
    <property type="project" value="UniProtKB-SubCell"/>
</dbReference>
<feature type="compositionally biased region" description="Basic and acidic residues" evidence="9">
    <location>
        <begin position="1017"/>
        <end position="1026"/>
    </location>
</feature>
<evidence type="ECO:0000256" key="6">
    <source>
        <dbReference type="ARBA" id="ARBA00022614"/>
    </source>
</evidence>
<dbReference type="GO" id="GO:0016477">
    <property type="term" value="P:cell migration"/>
    <property type="evidence" value="ECO:0007669"/>
    <property type="project" value="TreeGrafter"/>
</dbReference>
<dbReference type="InterPro" id="IPR001611">
    <property type="entry name" value="Leu-rich_rpt"/>
</dbReference>
<dbReference type="Pfam" id="PF16000">
    <property type="entry name" value="CARMIL_C"/>
    <property type="match status" value="1"/>
</dbReference>
<dbReference type="SUPFAM" id="SSF52047">
    <property type="entry name" value="RNI-like"/>
    <property type="match status" value="2"/>
</dbReference>
<keyword evidence="5" id="KW-0963">Cytoplasm</keyword>
<feature type="compositionally biased region" description="Basic and acidic residues" evidence="9">
    <location>
        <begin position="1056"/>
        <end position="1084"/>
    </location>
</feature>
<feature type="domain" description="CARMIL C-terminal" evidence="10">
    <location>
        <begin position="762"/>
        <end position="1002"/>
    </location>
</feature>
<feature type="non-terminal residue" evidence="12">
    <location>
        <position position="1"/>
    </location>
</feature>
<feature type="compositionally biased region" description="Polar residues" evidence="9">
    <location>
        <begin position="1027"/>
        <end position="1036"/>
    </location>
</feature>
<dbReference type="EMBL" id="GECZ01026827">
    <property type="protein sequence ID" value="JAS42942.1"/>
    <property type="molecule type" value="Transcribed_RNA"/>
</dbReference>
<evidence type="ECO:0000256" key="3">
    <source>
        <dbReference type="ARBA" id="ARBA00007298"/>
    </source>
</evidence>
<dbReference type="PANTHER" id="PTHR24112">
    <property type="entry name" value="LEUCINE-RICH REPEAT, ISOFORM F-RELATED"/>
    <property type="match status" value="1"/>
</dbReference>
<evidence type="ECO:0000313" key="12">
    <source>
        <dbReference type="EMBL" id="JAS42942.1"/>
    </source>
</evidence>
<evidence type="ECO:0000256" key="1">
    <source>
        <dbReference type="ARBA" id="ARBA00004236"/>
    </source>
</evidence>
<name>A0A1B6EY93_9HEMI</name>
<dbReference type="Pfam" id="PF17888">
    <property type="entry name" value="Carm_PH"/>
    <property type="match status" value="1"/>
</dbReference>
<keyword evidence="6" id="KW-0433">Leucine-rich repeat</keyword>
<feature type="region of interest" description="Disordered" evidence="9">
    <location>
        <begin position="992"/>
        <end position="1212"/>
    </location>
</feature>
<feature type="compositionally biased region" description="Basic residues" evidence="9">
    <location>
        <begin position="894"/>
        <end position="907"/>
    </location>
</feature>
<evidence type="ECO:0000256" key="2">
    <source>
        <dbReference type="ARBA" id="ARBA00004496"/>
    </source>
</evidence>
<feature type="compositionally biased region" description="Pro residues" evidence="9">
    <location>
        <begin position="1122"/>
        <end position="1132"/>
    </location>
</feature>
<dbReference type="InterPro" id="IPR032675">
    <property type="entry name" value="LRR_dom_sf"/>
</dbReference>
<dbReference type="SMART" id="SM00368">
    <property type="entry name" value="LRR_RI"/>
    <property type="match status" value="6"/>
</dbReference>
<dbReference type="FunFam" id="3.80.10.10:FF:000009">
    <property type="entry name" value="F-actin-uncapping protein LRRC16A isoform X1"/>
    <property type="match status" value="1"/>
</dbReference>
<feature type="compositionally biased region" description="Polar residues" evidence="9">
    <location>
        <begin position="1152"/>
        <end position="1165"/>
    </location>
</feature>
<dbReference type="GO" id="GO:0030027">
    <property type="term" value="C:lamellipodium"/>
    <property type="evidence" value="ECO:0007669"/>
    <property type="project" value="TreeGrafter"/>
</dbReference>
<evidence type="ECO:0008006" key="13">
    <source>
        <dbReference type="Google" id="ProtNLM"/>
    </source>
</evidence>
<feature type="domain" description="CARMIL pleckstrin homology" evidence="11">
    <location>
        <begin position="1"/>
        <end position="86"/>
    </location>
</feature>
<reference evidence="12" key="1">
    <citation type="submission" date="2015-11" db="EMBL/GenBank/DDBJ databases">
        <title>De novo transcriptome assembly of four potential Pierce s Disease insect vectors from Arizona vineyards.</title>
        <authorList>
            <person name="Tassone E.E."/>
        </authorList>
    </citation>
    <scope>NUCLEOTIDE SEQUENCE</scope>
</reference>
<keyword evidence="4" id="KW-1003">Cell membrane</keyword>
<dbReference type="Gene3D" id="2.30.29.30">
    <property type="entry name" value="Pleckstrin-homology domain (PH domain)/Phosphotyrosine-binding domain (PTB)"/>
    <property type="match status" value="1"/>
</dbReference>
<evidence type="ECO:0000256" key="8">
    <source>
        <dbReference type="ARBA" id="ARBA00023136"/>
    </source>
</evidence>
<evidence type="ECO:0000256" key="4">
    <source>
        <dbReference type="ARBA" id="ARBA00022475"/>
    </source>
</evidence>
<dbReference type="GO" id="GO:0005737">
    <property type="term" value="C:cytoplasm"/>
    <property type="evidence" value="ECO:0007669"/>
    <property type="project" value="UniProtKB-SubCell"/>
</dbReference>
<feature type="compositionally biased region" description="Polar residues" evidence="9">
    <location>
        <begin position="992"/>
        <end position="1007"/>
    </location>
</feature>
<evidence type="ECO:0000259" key="11">
    <source>
        <dbReference type="Pfam" id="PF17888"/>
    </source>
</evidence>
<feature type="compositionally biased region" description="Basic residues" evidence="9">
    <location>
        <begin position="954"/>
        <end position="965"/>
    </location>
</feature>
<dbReference type="InterPro" id="IPR011993">
    <property type="entry name" value="PH-like_dom_sf"/>
</dbReference>
<dbReference type="GO" id="GO:0034315">
    <property type="term" value="P:regulation of Arp2/3 complex-mediated actin nucleation"/>
    <property type="evidence" value="ECO:0007669"/>
    <property type="project" value="TreeGrafter"/>
</dbReference>
<dbReference type="InterPro" id="IPR051279">
    <property type="entry name" value="PP1-Reg/Actin-Interact_Protein"/>
</dbReference>
<feature type="region of interest" description="Disordered" evidence="9">
    <location>
        <begin position="843"/>
        <end position="922"/>
    </location>
</feature>
<accession>A0A1B6EY93</accession>
<feature type="non-terminal residue" evidence="12">
    <location>
        <position position="1212"/>
    </location>
</feature>
<keyword evidence="7" id="KW-0677">Repeat</keyword>
<dbReference type="InterPro" id="IPR031943">
    <property type="entry name" value="CARMIL_C"/>
</dbReference>
<dbReference type="Pfam" id="PF13516">
    <property type="entry name" value="LRR_6"/>
    <property type="match status" value="2"/>
</dbReference>
<protein>
    <recommendedName>
        <fullName evidence="13">CARMIL C-terminal domain-containing protein</fullName>
    </recommendedName>
</protein>
<proteinExistence type="inferred from homology"/>
<dbReference type="Gene3D" id="3.80.10.10">
    <property type="entry name" value="Ribonuclease Inhibitor"/>
    <property type="match status" value="1"/>
</dbReference>
<gene>
    <name evidence="12" type="ORF">g.19674</name>
</gene>
<comment type="subcellular location">
    <subcellularLocation>
        <location evidence="1">Cell membrane</location>
    </subcellularLocation>
    <subcellularLocation>
        <location evidence="2">Cytoplasm</location>
    </subcellularLocation>
</comment>
<evidence type="ECO:0000256" key="7">
    <source>
        <dbReference type="ARBA" id="ARBA00022737"/>
    </source>
</evidence>
<dbReference type="AlphaFoldDB" id="A0A1B6EY93"/>
<dbReference type="InterPro" id="IPR041245">
    <property type="entry name" value="CARMIL_PH"/>
</dbReference>
<organism evidence="12">
    <name type="scientific">Cuerna arida</name>
    <dbReference type="NCBI Taxonomy" id="1464854"/>
    <lineage>
        <taxon>Eukaryota</taxon>
        <taxon>Metazoa</taxon>
        <taxon>Ecdysozoa</taxon>
        <taxon>Arthropoda</taxon>
        <taxon>Hexapoda</taxon>
        <taxon>Insecta</taxon>
        <taxon>Pterygota</taxon>
        <taxon>Neoptera</taxon>
        <taxon>Paraneoptera</taxon>
        <taxon>Hemiptera</taxon>
        <taxon>Auchenorrhyncha</taxon>
        <taxon>Membracoidea</taxon>
        <taxon>Cicadellidae</taxon>
        <taxon>Cicadellinae</taxon>
        <taxon>Proconiini</taxon>
        <taxon>Cuerna</taxon>
    </lineage>
</organism>
<evidence type="ECO:0000256" key="5">
    <source>
        <dbReference type="ARBA" id="ARBA00022490"/>
    </source>
</evidence>
<dbReference type="PANTHER" id="PTHR24112:SF66">
    <property type="entry name" value="LEUCINE-RICH REPEAT, ISOFORM F"/>
    <property type="match status" value="1"/>
</dbReference>
<feature type="region of interest" description="Disordered" evidence="9">
    <location>
        <begin position="944"/>
        <end position="978"/>
    </location>
</feature>
<keyword evidence="8" id="KW-0472">Membrane</keyword>